<accession>A0A336LUI7</accession>
<dbReference type="EMBL" id="UFQT01000205">
    <property type="protein sequence ID" value="SSX21706.1"/>
    <property type="molecule type" value="Genomic_DNA"/>
</dbReference>
<dbReference type="AlphaFoldDB" id="A0A336LUI7"/>
<protein>
    <submittedName>
        <fullName evidence="2">CSON005129 protein</fullName>
    </submittedName>
</protein>
<dbReference type="PANTHER" id="PTHR10094">
    <property type="entry name" value="STEROL CARRIER PROTEIN 2 SCP-2 FAMILY PROTEIN"/>
    <property type="match status" value="1"/>
</dbReference>
<reference evidence="2" key="1">
    <citation type="submission" date="2018-07" db="EMBL/GenBank/DDBJ databases">
        <authorList>
            <person name="Quirk P.G."/>
            <person name="Krulwich T.A."/>
        </authorList>
    </citation>
    <scope>NUCLEOTIDE SEQUENCE</scope>
</reference>
<dbReference type="OMA" id="NCAKREA"/>
<dbReference type="InterPro" id="IPR036527">
    <property type="entry name" value="SCP2_sterol-bd_dom_sf"/>
</dbReference>
<proteinExistence type="predicted"/>
<organism evidence="2">
    <name type="scientific">Culicoides sonorensis</name>
    <name type="common">Biting midge</name>
    <dbReference type="NCBI Taxonomy" id="179676"/>
    <lineage>
        <taxon>Eukaryota</taxon>
        <taxon>Metazoa</taxon>
        <taxon>Ecdysozoa</taxon>
        <taxon>Arthropoda</taxon>
        <taxon>Hexapoda</taxon>
        <taxon>Insecta</taxon>
        <taxon>Pterygota</taxon>
        <taxon>Neoptera</taxon>
        <taxon>Endopterygota</taxon>
        <taxon>Diptera</taxon>
        <taxon>Nematocera</taxon>
        <taxon>Chironomoidea</taxon>
        <taxon>Ceratopogonidae</taxon>
        <taxon>Ceratopogoninae</taxon>
        <taxon>Culicoides</taxon>
        <taxon>Monoculicoides</taxon>
    </lineage>
</organism>
<dbReference type="InterPro" id="IPR003033">
    <property type="entry name" value="SCP2_sterol-bd_dom"/>
</dbReference>
<sequence>MSLKSDSMWPRITSEFKKSDPNHRSLTAIFQFNVKRNGQLRKIITIDCKNLTIKDGAVEDPDAILFIEDDALINCAKREATILQSIKDKKASVTGDLDLFQKLSDKFPKKH</sequence>
<dbReference type="Pfam" id="PF02036">
    <property type="entry name" value="SCP2"/>
    <property type="match status" value="1"/>
</dbReference>
<feature type="domain" description="SCP2" evidence="1">
    <location>
        <begin position="18"/>
        <end position="104"/>
    </location>
</feature>
<name>A0A336LUI7_CULSO</name>
<dbReference type="SUPFAM" id="SSF55718">
    <property type="entry name" value="SCP-like"/>
    <property type="match status" value="1"/>
</dbReference>
<dbReference type="VEuPathDB" id="VectorBase:CSON005129"/>
<dbReference type="PANTHER" id="PTHR10094:SF32">
    <property type="entry name" value="EUCALYPTUS, ISOFORM B"/>
    <property type="match status" value="1"/>
</dbReference>
<dbReference type="GO" id="GO:0005829">
    <property type="term" value="C:cytosol"/>
    <property type="evidence" value="ECO:0007669"/>
    <property type="project" value="TreeGrafter"/>
</dbReference>
<evidence type="ECO:0000313" key="2">
    <source>
        <dbReference type="EMBL" id="SSX21706.1"/>
    </source>
</evidence>
<gene>
    <name evidence="2" type="primary">CSON005129</name>
</gene>
<dbReference type="Gene3D" id="3.30.1050.10">
    <property type="entry name" value="SCP2 sterol-binding domain"/>
    <property type="match status" value="1"/>
</dbReference>
<evidence type="ECO:0000259" key="1">
    <source>
        <dbReference type="Pfam" id="PF02036"/>
    </source>
</evidence>